<keyword evidence="2" id="KW-0813">Transport</keyword>
<dbReference type="GO" id="GO:0005886">
    <property type="term" value="C:plasma membrane"/>
    <property type="evidence" value="ECO:0007669"/>
    <property type="project" value="UniProtKB-SubCell"/>
</dbReference>
<reference evidence="10" key="2">
    <citation type="journal article" date="2011" name="Microb. Ecol.">
        <title>Taxonomic and Functional Metagenomic Profiling of the Microbial Community in the Anoxic Sediment of a Sub-saline Shallow Lake (Laguna de Carrizo, Central Spain).</title>
        <authorList>
            <person name="Ferrer M."/>
            <person name="Guazzaroni M.E."/>
            <person name="Richter M."/>
            <person name="Garcia-Salamanca A."/>
            <person name="Yarza P."/>
            <person name="Suarez-Suarez A."/>
            <person name="Solano J."/>
            <person name="Alcaide M."/>
            <person name="van Dillewijn P."/>
            <person name="Molina-Henares M.A."/>
            <person name="Lopez-Cortes N."/>
            <person name="Al-Ramahi Y."/>
            <person name="Guerrero C."/>
            <person name="Acosta A."/>
            <person name="de Eugenio L.I."/>
            <person name="Martinez V."/>
            <person name="Marques S."/>
            <person name="Rojo F."/>
            <person name="Santero E."/>
            <person name="Genilloud O."/>
            <person name="Perez-Perez J."/>
            <person name="Rossello-Mora R."/>
            <person name="Ramos J.L."/>
        </authorList>
    </citation>
    <scope>NUCLEOTIDE SEQUENCE</scope>
</reference>
<dbReference type="PANTHER" id="PTHR43357">
    <property type="entry name" value="INNER MEMBRANE ABC TRANSPORTER PERMEASE PROTEIN YDCV"/>
    <property type="match status" value="1"/>
</dbReference>
<feature type="transmembrane region" description="Helical" evidence="8">
    <location>
        <begin position="100"/>
        <end position="119"/>
    </location>
</feature>
<dbReference type="InterPro" id="IPR000515">
    <property type="entry name" value="MetI-like"/>
</dbReference>
<evidence type="ECO:0000256" key="8">
    <source>
        <dbReference type="SAM" id="Phobius"/>
    </source>
</evidence>
<keyword evidence="7 8" id="KW-0472">Membrane</keyword>
<keyword evidence="6 8" id="KW-1133">Transmembrane helix</keyword>
<dbReference type="AlphaFoldDB" id="D9PHC1"/>
<evidence type="ECO:0000256" key="2">
    <source>
        <dbReference type="ARBA" id="ARBA00022448"/>
    </source>
</evidence>
<dbReference type="SUPFAM" id="SSF161098">
    <property type="entry name" value="MetI-like"/>
    <property type="match status" value="1"/>
</dbReference>
<feature type="domain" description="ABC transmembrane type-1" evidence="9">
    <location>
        <begin position="1"/>
        <end position="170"/>
    </location>
</feature>
<comment type="caution">
    <text evidence="10">The sequence shown here is derived from an EMBL/GenBank/DDBJ whole genome shotgun (WGS) entry which is preliminary data.</text>
</comment>
<evidence type="ECO:0000313" key="10">
    <source>
        <dbReference type="EMBL" id="EFK97044.1"/>
    </source>
</evidence>
<dbReference type="Gene3D" id="1.10.3720.10">
    <property type="entry name" value="MetI-like"/>
    <property type="match status" value="1"/>
</dbReference>
<dbReference type="CDD" id="cd06261">
    <property type="entry name" value="TM_PBP2"/>
    <property type="match status" value="1"/>
</dbReference>
<keyword evidence="4" id="KW-0997">Cell inner membrane</keyword>
<evidence type="ECO:0000256" key="4">
    <source>
        <dbReference type="ARBA" id="ARBA00022519"/>
    </source>
</evidence>
<feature type="transmembrane region" description="Helical" evidence="8">
    <location>
        <begin position="20"/>
        <end position="40"/>
    </location>
</feature>
<evidence type="ECO:0000256" key="3">
    <source>
        <dbReference type="ARBA" id="ARBA00022475"/>
    </source>
</evidence>
<evidence type="ECO:0000256" key="7">
    <source>
        <dbReference type="ARBA" id="ARBA00023136"/>
    </source>
</evidence>
<dbReference type="InterPro" id="IPR035906">
    <property type="entry name" value="MetI-like_sf"/>
</dbReference>
<gene>
    <name evidence="10" type="ORF">LDC_0921</name>
</gene>
<accession>D9PHC1</accession>
<evidence type="ECO:0000256" key="1">
    <source>
        <dbReference type="ARBA" id="ARBA00004429"/>
    </source>
</evidence>
<feature type="transmembrane region" description="Helical" evidence="8">
    <location>
        <begin position="46"/>
        <end position="66"/>
    </location>
</feature>
<dbReference type="GO" id="GO:0055085">
    <property type="term" value="P:transmembrane transport"/>
    <property type="evidence" value="ECO:0007669"/>
    <property type="project" value="InterPro"/>
</dbReference>
<organism evidence="10">
    <name type="scientific">sediment metagenome</name>
    <dbReference type="NCBI Taxonomy" id="749907"/>
    <lineage>
        <taxon>unclassified sequences</taxon>
        <taxon>metagenomes</taxon>
        <taxon>ecological metagenomes</taxon>
    </lineage>
</organism>
<evidence type="ECO:0000256" key="5">
    <source>
        <dbReference type="ARBA" id="ARBA00022692"/>
    </source>
</evidence>
<feature type="transmembrane region" description="Helical" evidence="8">
    <location>
        <begin position="149"/>
        <end position="170"/>
    </location>
</feature>
<evidence type="ECO:0000259" key="9">
    <source>
        <dbReference type="PROSITE" id="PS50928"/>
    </source>
</evidence>
<dbReference type="PANTHER" id="PTHR43357:SF4">
    <property type="entry name" value="INNER MEMBRANE ABC TRANSPORTER PERMEASE PROTEIN YDCV"/>
    <property type="match status" value="1"/>
</dbReference>
<dbReference type="EMBL" id="ADZX01000363">
    <property type="protein sequence ID" value="EFK97044.1"/>
    <property type="molecule type" value="Genomic_DNA"/>
</dbReference>
<protein>
    <submittedName>
        <fullName evidence="10">ABC transporter permease protein</fullName>
    </submittedName>
</protein>
<comment type="subcellular location">
    <subcellularLocation>
        <location evidence="1">Cell inner membrane</location>
        <topology evidence="1">Multi-pass membrane protein</topology>
    </subcellularLocation>
</comment>
<evidence type="ECO:0000256" key="6">
    <source>
        <dbReference type="ARBA" id="ARBA00022989"/>
    </source>
</evidence>
<sequence length="183" mass="20003">MSWITVKSKVKGKGMLDAVIFVPIAFPGIVLGVSLIYVYLTLPLAIYGTIWILLIAYITKLMPYGLRTTTASIMQIHNELEEAAALSGASWGVTFRKITLPLLISGFMAGWLYIAMVSLRELATSILLYSQGTEVLSIVIFDLWEGGQYPTLCAIGVLMTLMLIVLVFVADRVGSKIGIKRVA</sequence>
<dbReference type="PROSITE" id="PS50928">
    <property type="entry name" value="ABC_TM1"/>
    <property type="match status" value="1"/>
</dbReference>
<name>D9PHC1_9ZZZZ</name>
<proteinExistence type="predicted"/>
<keyword evidence="5 8" id="KW-0812">Transmembrane</keyword>
<keyword evidence="3" id="KW-1003">Cell membrane</keyword>
<reference evidence="10" key="1">
    <citation type="submission" date="2010-07" db="EMBL/GenBank/DDBJ databases">
        <authorList>
            <consortium name="CONSOLIDER consortium CSD2007-00005"/>
            <person name="Guazzaroni M.-E."/>
            <person name="Richter M."/>
            <person name="Garcia-Salamanca A."/>
            <person name="Yarza P."/>
            <person name="Ferrer M."/>
        </authorList>
    </citation>
    <scope>NUCLEOTIDE SEQUENCE</scope>
</reference>
<dbReference type="Pfam" id="PF00528">
    <property type="entry name" value="BPD_transp_1"/>
    <property type="match status" value="1"/>
</dbReference>